<dbReference type="EMBL" id="PXXW01000055">
    <property type="protein sequence ID" value="RAN92662.1"/>
    <property type="molecule type" value="Genomic_DNA"/>
</dbReference>
<accession>A0ABX9CAD9</accession>
<gene>
    <name evidence="1" type="ORF">GAR05_06154</name>
</gene>
<reference evidence="1 2" key="1">
    <citation type="submission" date="2018-03" db="EMBL/GenBank/DDBJ databases">
        <title>Genomic framework for the identification of Micromonospora saelicesensis and Micromonospora noduli.</title>
        <authorList>
            <person name="Riesco R."/>
            <person name="Trujillo M.E."/>
        </authorList>
    </citation>
    <scope>NUCLEOTIDE SEQUENCE [LARGE SCALE GENOMIC DNA]</scope>
    <source>
        <strain evidence="1 2">GAR05</strain>
    </source>
</reference>
<keyword evidence="2" id="KW-1185">Reference proteome</keyword>
<dbReference type="RefSeq" id="WP_112672367.1">
    <property type="nucleotide sequence ID" value="NZ_PXXW01000055.1"/>
</dbReference>
<sequence>MRLLPAVRFRLHEDDHERYGADWYVHDESAVLRVPARELIEIERQVGMTVLVMLNRARQDFADGNLAVMWVARRLAGVVERFDEFTPLVMLAEWERLPLAAEWERLPVADVDPPAQPLSPSPDEG</sequence>
<evidence type="ECO:0000313" key="1">
    <source>
        <dbReference type="EMBL" id="RAN92662.1"/>
    </source>
</evidence>
<comment type="caution">
    <text evidence="1">The sequence shown here is derived from an EMBL/GenBank/DDBJ whole genome shotgun (WGS) entry which is preliminary data.</text>
</comment>
<dbReference type="Proteomes" id="UP000249334">
    <property type="component" value="Unassembled WGS sequence"/>
</dbReference>
<proteinExistence type="predicted"/>
<evidence type="ECO:0000313" key="2">
    <source>
        <dbReference type="Proteomes" id="UP000249334"/>
    </source>
</evidence>
<name>A0ABX9CAD9_9ACTN</name>
<organism evidence="1 2">
    <name type="scientific">Micromonospora saelicesensis</name>
    <dbReference type="NCBI Taxonomy" id="285676"/>
    <lineage>
        <taxon>Bacteria</taxon>
        <taxon>Bacillati</taxon>
        <taxon>Actinomycetota</taxon>
        <taxon>Actinomycetes</taxon>
        <taxon>Micromonosporales</taxon>
        <taxon>Micromonosporaceae</taxon>
        <taxon>Micromonospora</taxon>
    </lineage>
</organism>
<protein>
    <submittedName>
        <fullName evidence="1">Uncharacterized protein</fullName>
    </submittedName>
</protein>